<feature type="transmembrane region" description="Helical" evidence="1">
    <location>
        <begin position="332"/>
        <end position="352"/>
    </location>
</feature>
<feature type="transmembrane region" description="Helical" evidence="1">
    <location>
        <begin position="395"/>
        <end position="415"/>
    </location>
</feature>
<dbReference type="Pfam" id="PF13687">
    <property type="entry name" value="DUF4153"/>
    <property type="match status" value="1"/>
</dbReference>
<feature type="transmembrane region" description="Helical" evidence="1">
    <location>
        <begin position="171"/>
        <end position="191"/>
    </location>
</feature>
<organism evidence="2 3">
    <name type="scientific">Roseovarius litorisediminis</name>
    <dbReference type="NCBI Taxonomy" id="1312363"/>
    <lineage>
        <taxon>Bacteria</taxon>
        <taxon>Pseudomonadati</taxon>
        <taxon>Pseudomonadota</taxon>
        <taxon>Alphaproteobacteria</taxon>
        <taxon>Rhodobacterales</taxon>
        <taxon>Roseobacteraceae</taxon>
        <taxon>Roseovarius</taxon>
    </lineage>
</organism>
<gene>
    <name evidence="2" type="ORF">PEL8287_00823</name>
</gene>
<dbReference type="RefSeq" id="WP_085891090.1">
    <property type="nucleotide sequence ID" value="NZ_FWFL01000002.1"/>
</dbReference>
<sequence length="495" mass="54496">MKTYLVRGVPASIQLDSWWMDGAPPRPPAGKTGQRMHRNWAAPVALAGLISLADFLLWQVMPGLSLSVFGFCLLLAGLGATGGRGWGGVILGGVLFLPVIEQVQVLSLLFWLAGILLGGAWLALGGWPGTRQLTSGAIRLLALGPLHALRDMGGLLAFGRKGLPATDRMQGLVLGWALPLGLGLIFLSLLLEANPVIEDWLRRLDRMGLPDMSRIFFWAGMALVIWPFVILPGLRGQLLAKTRSVLIGPRQLPRILNDRAVRRSLFLFNLLFAVQTVMDATFLWGGAALPHGMNYAEYAHRGAYPLLVTALLAGLFALVARPYTGNDALVRLALLAFVAQNMLLVGSSLLRLELYVEAYGLTRLRMAAAIWMGLVAVWLAMILWQIVNRQSAGWLLARSLVLGLTLVYACMFVSFDRTIARYNLSHDVPLDAWYICNLGPAALPEILAYERQKARSLCVSSYPYLRKIDDWREWGFRDWRVFRSLGVMQSTGAAP</sequence>
<dbReference type="Proteomes" id="UP000193827">
    <property type="component" value="Unassembled WGS sequence"/>
</dbReference>
<name>A0A1Y5RL61_9RHOB</name>
<feature type="transmembrane region" description="Helical" evidence="1">
    <location>
        <begin position="264"/>
        <end position="283"/>
    </location>
</feature>
<feature type="transmembrane region" description="Helical" evidence="1">
    <location>
        <begin position="303"/>
        <end position="320"/>
    </location>
</feature>
<dbReference type="EMBL" id="FWFL01000002">
    <property type="protein sequence ID" value="SLN20075.1"/>
    <property type="molecule type" value="Genomic_DNA"/>
</dbReference>
<feature type="transmembrane region" description="Helical" evidence="1">
    <location>
        <begin position="215"/>
        <end position="234"/>
    </location>
</feature>
<keyword evidence="3" id="KW-1185">Reference proteome</keyword>
<keyword evidence="1" id="KW-0472">Membrane</keyword>
<keyword evidence="1" id="KW-1133">Transmembrane helix</keyword>
<feature type="transmembrane region" description="Helical" evidence="1">
    <location>
        <begin position="105"/>
        <end position="124"/>
    </location>
</feature>
<keyword evidence="1" id="KW-0812">Transmembrane</keyword>
<evidence type="ECO:0000256" key="1">
    <source>
        <dbReference type="SAM" id="Phobius"/>
    </source>
</evidence>
<accession>A0A1Y5RL61</accession>
<feature type="transmembrane region" description="Helical" evidence="1">
    <location>
        <begin position="364"/>
        <end position="383"/>
    </location>
</feature>
<evidence type="ECO:0000313" key="3">
    <source>
        <dbReference type="Proteomes" id="UP000193827"/>
    </source>
</evidence>
<feature type="transmembrane region" description="Helical" evidence="1">
    <location>
        <begin position="67"/>
        <end position="98"/>
    </location>
</feature>
<proteinExistence type="predicted"/>
<feature type="transmembrane region" description="Helical" evidence="1">
    <location>
        <begin position="40"/>
        <end position="61"/>
    </location>
</feature>
<dbReference type="OrthoDB" id="7280060at2"/>
<feature type="transmembrane region" description="Helical" evidence="1">
    <location>
        <begin position="136"/>
        <end position="159"/>
    </location>
</feature>
<reference evidence="2 3" key="1">
    <citation type="submission" date="2017-03" db="EMBL/GenBank/DDBJ databases">
        <authorList>
            <person name="Afonso C.L."/>
            <person name="Miller P.J."/>
            <person name="Scott M.A."/>
            <person name="Spackman E."/>
            <person name="Goraichik I."/>
            <person name="Dimitrov K.M."/>
            <person name="Suarez D.L."/>
            <person name="Swayne D.E."/>
        </authorList>
    </citation>
    <scope>NUCLEOTIDE SEQUENCE [LARGE SCALE GENOMIC DNA]</scope>
    <source>
        <strain evidence="2 3">CECT 8287</strain>
    </source>
</reference>
<dbReference type="InterPro" id="IPR025291">
    <property type="entry name" value="DUF4153"/>
</dbReference>
<protein>
    <submittedName>
        <fullName evidence="2">Uncharacterized protein</fullName>
    </submittedName>
</protein>
<evidence type="ECO:0000313" key="2">
    <source>
        <dbReference type="EMBL" id="SLN20075.1"/>
    </source>
</evidence>
<dbReference type="AlphaFoldDB" id="A0A1Y5RL61"/>